<keyword evidence="10" id="KW-0812">Transmembrane</keyword>
<feature type="transmembrane region" description="Helical" evidence="10">
    <location>
        <begin position="57"/>
        <end position="78"/>
    </location>
</feature>
<comment type="pathway">
    <text evidence="2 9">Glycan metabolism; pectin degradation; 2-dehydro-3-deoxy-D-gluconate from pectin: step 1/5.</text>
</comment>
<dbReference type="Gramene" id="rna-AYBTSS11_LOCUS17876">
    <property type="protein sequence ID" value="CAJ1958691.1"/>
    <property type="gene ID" value="gene-AYBTSS11_LOCUS17876"/>
</dbReference>
<keyword evidence="5" id="KW-0134">Cell wall</keyword>
<keyword evidence="5" id="KW-0964">Secreted</keyword>
<feature type="domain" description="Pectinesterase inhibitor" evidence="11">
    <location>
        <begin position="94"/>
        <end position="274"/>
    </location>
</feature>
<dbReference type="Proteomes" id="UP001189624">
    <property type="component" value="Chromosome 5"/>
</dbReference>
<dbReference type="InterPro" id="IPR035513">
    <property type="entry name" value="Invertase/methylesterase_inhib"/>
</dbReference>
<keyword evidence="7 9" id="KW-0063">Aspartyl esterase</keyword>
<dbReference type="GO" id="GO:0004857">
    <property type="term" value="F:enzyme inhibitor activity"/>
    <property type="evidence" value="ECO:0007669"/>
    <property type="project" value="InterPro"/>
</dbReference>
<comment type="similarity">
    <text evidence="3">In the N-terminal section; belongs to the PMEI family.</text>
</comment>
<reference evidence="12" key="1">
    <citation type="submission" date="2023-10" db="EMBL/GenBank/DDBJ databases">
        <authorList>
            <person name="Domelevo Entfellner J.-B."/>
        </authorList>
    </citation>
    <scope>NUCLEOTIDE SEQUENCE</scope>
</reference>
<dbReference type="GO" id="GO:0042545">
    <property type="term" value="P:cell wall modification"/>
    <property type="evidence" value="ECO:0007669"/>
    <property type="project" value="UniProtKB-UniRule"/>
</dbReference>
<evidence type="ECO:0000256" key="5">
    <source>
        <dbReference type="ARBA" id="ARBA00022512"/>
    </source>
</evidence>
<sequence>MNRTVLGLWGANCYLHVPTSTILSAQAFSMSSFKSYGKVDEHEQMVLEARRKTRKRITICLSSIVLAGVVFAAVFGILGTTRDNSPQGAGDAHTVTNSVKAVCDVTLYKDSCYTSLGSAVESRKVQPQELFVLSIKVALSEVFKAVEYFSDHDHGVFKGLVKDRRTKEALKNCRDLLGLAADHLNSSLTSGEKFSLLEVFQDLETWLSAAGTILIISIVRIYRHTFKALSWQHAKWTYQQTCIEGFENEKEAIKTSVVSYLKNSTQFTSNSLAIITWINKAATTLNLRRLLSLPHQNEAPEWLHSQDRRLLLTQDLRKKADIVVAKDGSGKYKKISDALKHVPKESSNRTVIYVKRGVYYENVRVEKTKWNVMMIGDGMTSTIVSASLNFVDGTPTFSTATFSVFGRNFIARDMGFVNTAGPQKHQAVALMTSADQAVYYRCHIDAYQDTLYAHSNRQFYRECNIYGTVDFIFGNSAVVIQNCNIRPKLPIPGQQNTITAQGKIDPNMNTGISIQNCNISPFGNLSSVQTYLGRPWKNYSTTVYMKSRMESFVNPKGWLPWTGNSAPDSIFYAEFQNVGPGASTNNRVKWRGLRTITSKQASKFTIKAFLHGDKWISAAGAPFKSDL</sequence>
<dbReference type="PANTHER" id="PTHR31707">
    <property type="entry name" value="PECTINESTERASE"/>
    <property type="match status" value="1"/>
</dbReference>
<evidence type="ECO:0000256" key="2">
    <source>
        <dbReference type="ARBA" id="ARBA00005184"/>
    </source>
</evidence>
<dbReference type="GO" id="GO:0030599">
    <property type="term" value="F:pectinesterase activity"/>
    <property type="evidence" value="ECO:0007669"/>
    <property type="project" value="UniProtKB-UniRule"/>
</dbReference>
<dbReference type="InterPro" id="IPR000070">
    <property type="entry name" value="Pectinesterase_cat"/>
</dbReference>
<gene>
    <name evidence="12" type="ORF">AYBTSS11_LOCUS17876</name>
</gene>
<proteinExistence type="inferred from homology"/>
<dbReference type="SUPFAM" id="SSF101148">
    <property type="entry name" value="Plant invertase/pectin methylesterase inhibitor"/>
    <property type="match status" value="2"/>
</dbReference>
<evidence type="ECO:0000313" key="13">
    <source>
        <dbReference type="Proteomes" id="UP001189624"/>
    </source>
</evidence>
<evidence type="ECO:0000256" key="6">
    <source>
        <dbReference type="ARBA" id="ARBA00022801"/>
    </source>
</evidence>
<dbReference type="InterPro" id="IPR033131">
    <property type="entry name" value="Pectinesterase_Asp_AS"/>
</dbReference>
<dbReference type="InterPro" id="IPR006501">
    <property type="entry name" value="Pectinesterase_inhib_dom"/>
</dbReference>
<dbReference type="Gene3D" id="1.20.140.40">
    <property type="entry name" value="Invertase/pectin methylesterase inhibitor family protein"/>
    <property type="match status" value="2"/>
</dbReference>
<evidence type="ECO:0000256" key="1">
    <source>
        <dbReference type="ARBA" id="ARBA00004191"/>
    </source>
</evidence>
<dbReference type="EC" id="3.1.1.11" evidence="9"/>
<dbReference type="InterPro" id="IPR012334">
    <property type="entry name" value="Pectin_lyas_fold"/>
</dbReference>
<evidence type="ECO:0000259" key="11">
    <source>
        <dbReference type="SMART" id="SM00856"/>
    </source>
</evidence>
<dbReference type="FunFam" id="2.160.20.10:FF:000001">
    <property type="entry name" value="Pectinesterase"/>
    <property type="match status" value="1"/>
</dbReference>
<accession>A0AA86VZ13</accession>
<dbReference type="Pfam" id="PF04043">
    <property type="entry name" value="PMEI"/>
    <property type="match status" value="1"/>
</dbReference>
<dbReference type="NCBIfam" id="TIGR01614">
    <property type="entry name" value="PME_inhib"/>
    <property type="match status" value="1"/>
</dbReference>
<name>A0AA86VZ13_9FABA</name>
<keyword evidence="6 9" id="KW-0378">Hydrolase</keyword>
<comment type="subcellular location">
    <subcellularLocation>
        <location evidence="1">Secreted</location>
        <location evidence="1">Cell wall</location>
    </subcellularLocation>
</comment>
<evidence type="ECO:0000256" key="9">
    <source>
        <dbReference type="RuleBase" id="RU000589"/>
    </source>
</evidence>
<dbReference type="PROSITE" id="PS00503">
    <property type="entry name" value="PECTINESTERASE_2"/>
    <property type="match status" value="1"/>
</dbReference>
<dbReference type="AlphaFoldDB" id="A0AA86VZ13"/>
<evidence type="ECO:0000256" key="4">
    <source>
        <dbReference type="ARBA" id="ARBA00007786"/>
    </source>
</evidence>
<comment type="catalytic activity">
    <reaction evidence="9">
        <text>[(1-&gt;4)-alpha-D-galacturonosyl methyl ester](n) + n H2O = [(1-&gt;4)-alpha-D-galacturonosyl](n) + n methanol + n H(+)</text>
        <dbReference type="Rhea" id="RHEA:22380"/>
        <dbReference type="Rhea" id="RHEA-COMP:14570"/>
        <dbReference type="Rhea" id="RHEA-COMP:14573"/>
        <dbReference type="ChEBI" id="CHEBI:15377"/>
        <dbReference type="ChEBI" id="CHEBI:15378"/>
        <dbReference type="ChEBI" id="CHEBI:17790"/>
        <dbReference type="ChEBI" id="CHEBI:140522"/>
        <dbReference type="ChEBI" id="CHEBI:140523"/>
        <dbReference type="EC" id="3.1.1.11"/>
    </reaction>
</comment>
<dbReference type="EMBL" id="OY731402">
    <property type="protein sequence ID" value="CAJ1958691.1"/>
    <property type="molecule type" value="Genomic_DNA"/>
</dbReference>
<evidence type="ECO:0000256" key="3">
    <source>
        <dbReference type="ARBA" id="ARBA00006027"/>
    </source>
</evidence>
<keyword evidence="10" id="KW-0472">Membrane</keyword>
<keyword evidence="13" id="KW-1185">Reference proteome</keyword>
<comment type="similarity">
    <text evidence="4">In the C-terminal section; belongs to the pectinesterase family.</text>
</comment>
<dbReference type="SMART" id="SM00856">
    <property type="entry name" value="PMEI"/>
    <property type="match status" value="1"/>
</dbReference>
<organism evidence="12 13">
    <name type="scientific">Sphenostylis stenocarpa</name>
    <dbReference type="NCBI Taxonomy" id="92480"/>
    <lineage>
        <taxon>Eukaryota</taxon>
        <taxon>Viridiplantae</taxon>
        <taxon>Streptophyta</taxon>
        <taxon>Embryophyta</taxon>
        <taxon>Tracheophyta</taxon>
        <taxon>Spermatophyta</taxon>
        <taxon>Magnoliopsida</taxon>
        <taxon>eudicotyledons</taxon>
        <taxon>Gunneridae</taxon>
        <taxon>Pentapetalae</taxon>
        <taxon>rosids</taxon>
        <taxon>fabids</taxon>
        <taxon>Fabales</taxon>
        <taxon>Fabaceae</taxon>
        <taxon>Papilionoideae</taxon>
        <taxon>50 kb inversion clade</taxon>
        <taxon>NPAAA clade</taxon>
        <taxon>indigoferoid/millettioid clade</taxon>
        <taxon>Phaseoleae</taxon>
        <taxon>Sphenostylis</taxon>
    </lineage>
</organism>
<dbReference type="Gene3D" id="2.160.20.10">
    <property type="entry name" value="Single-stranded right-handed beta-helix, Pectin lyase-like"/>
    <property type="match status" value="1"/>
</dbReference>
<dbReference type="InterPro" id="IPR011050">
    <property type="entry name" value="Pectin_lyase_fold/virulence"/>
</dbReference>
<evidence type="ECO:0000256" key="7">
    <source>
        <dbReference type="ARBA" id="ARBA00023085"/>
    </source>
</evidence>
<evidence type="ECO:0000256" key="10">
    <source>
        <dbReference type="SAM" id="Phobius"/>
    </source>
</evidence>
<dbReference type="GO" id="GO:0045490">
    <property type="term" value="P:pectin catabolic process"/>
    <property type="evidence" value="ECO:0007669"/>
    <property type="project" value="UniProtKB-UniRule"/>
</dbReference>
<dbReference type="Pfam" id="PF01095">
    <property type="entry name" value="Pectinesterase"/>
    <property type="match status" value="1"/>
</dbReference>
<evidence type="ECO:0000256" key="8">
    <source>
        <dbReference type="PROSITE-ProRule" id="PRU10040"/>
    </source>
</evidence>
<protein>
    <recommendedName>
        <fullName evidence="9">Pectinesterase</fullName>
        <ecNumber evidence="9">3.1.1.11</ecNumber>
    </recommendedName>
</protein>
<feature type="active site" evidence="8">
    <location>
        <position position="470"/>
    </location>
</feature>
<keyword evidence="10" id="KW-1133">Transmembrane helix</keyword>
<dbReference type="SUPFAM" id="SSF51126">
    <property type="entry name" value="Pectin lyase-like"/>
    <property type="match status" value="1"/>
</dbReference>
<evidence type="ECO:0000313" key="12">
    <source>
        <dbReference type="EMBL" id="CAJ1958691.1"/>
    </source>
</evidence>
<dbReference type="CDD" id="cd15798">
    <property type="entry name" value="PMEI-like_3"/>
    <property type="match status" value="1"/>
</dbReference>